<dbReference type="GO" id="GO:0016757">
    <property type="term" value="F:glycosyltransferase activity"/>
    <property type="evidence" value="ECO:0007669"/>
    <property type="project" value="UniProtKB-KW"/>
</dbReference>
<feature type="transmembrane region" description="Helical" evidence="4">
    <location>
        <begin position="324"/>
        <end position="341"/>
    </location>
</feature>
<comment type="caution">
    <text evidence="6">The sequence shown here is derived from an EMBL/GenBank/DDBJ whole genome shotgun (WGS) entry which is preliminary data.</text>
</comment>
<evidence type="ECO:0000256" key="1">
    <source>
        <dbReference type="ARBA" id="ARBA00006739"/>
    </source>
</evidence>
<dbReference type="InterPro" id="IPR029044">
    <property type="entry name" value="Nucleotide-diphossugar_trans"/>
</dbReference>
<keyword evidence="4" id="KW-1133">Transmembrane helix</keyword>
<name>A0A4V2PXP8_9SPHI</name>
<feature type="transmembrane region" description="Helical" evidence="4">
    <location>
        <begin position="16"/>
        <end position="36"/>
    </location>
</feature>
<comment type="similarity">
    <text evidence="1">Belongs to the glycosyltransferase 2 family.</text>
</comment>
<proteinExistence type="inferred from homology"/>
<dbReference type="PANTHER" id="PTHR43630">
    <property type="entry name" value="POLY-BETA-1,6-N-ACETYL-D-GLUCOSAMINE SYNTHASE"/>
    <property type="match status" value="1"/>
</dbReference>
<protein>
    <submittedName>
        <fullName evidence="6">Cellulose synthase/poly-beta-1,6-N-acetylglucosamine synthase-like glycosyltransferase</fullName>
    </submittedName>
</protein>
<keyword evidence="3 6" id="KW-0808">Transferase</keyword>
<dbReference type="AlphaFoldDB" id="A0A4V2PXP8"/>
<accession>A0A4V2PXP8</accession>
<dbReference type="CDD" id="cd04192">
    <property type="entry name" value="GT_2_like_e"/>
    <property type="match status" value="1"/>
</dbReference>
<keyword evidence="7" id="KW-1185">Reference proteome</keyword>
<evidence type="ECO:0000256" key="2">
    <source>
        <dbReference type="ARBA" id="ARBA00022676"/>
    </source>
</evidence>
<sequence>MDPFSYLKSTSLVPEIINYITLALTVFYGSVIVYLIRGWYLLNTSIPKNTPHTTVSVLIAARNEEKNIGLTIQDILNQKFPAHLLEVIVVDDHSTDNTAEIIRSFSNQGVRLIQLNEKEPLNSYKKKAISEAINYASGELIVATDADCRMQPMWLNSMVSMYEQEDLLFISGPVMYHNEKNLFERLQTLEFLYLIGLGAAAIGNRKASTCNGANLAYKKDVFVELGGFKGIDELASGDDELFLHKVAGRYPNRVGFCKNQDAIVYTEAKESLSSFLSQRKRWASKSTKYKNKPIVIFGVCIWLFNVFLVISVVSALFNPSVWRVVYYCLSFKLFMELVFLLPISRFAKRSTYLIFLPFLSLLHIIYLIFIGIAGNSGKYLWKGRMVR</sequence>
<dbReference type="InterPro" id="IPR001173">
    <property type="entry name" value="Glyco_trans_2-like"/>
</dbReference>
<feature type="transmembrane region" description="Helical" evidence="4">
    <location>
        <begin position="353"/>
        <end position="374"/>
    </location>
</feature>
<keyword evidence="4" id="KW-0472">Membrane</keyword>
<dbReference type="Gene3D" id="3.90.550.10">
    <property type="entry name" value="Spore Coat Polysaccharide Biosynthesis Protein SpsA, Chain A"/>
    <property type="match status" value="1"/>
</dbReference>
<feature type="transmembrane region" description="Helical" evidence="4">
    <location>
        <begin position="294"/>
        <end position="318"/>
    </location>
</feature>
<dbReference type="SUPFAM" id="SSF53448">
    <property type="entry name" value="Nucleotide-diphospho-sugar transferases"/>
    <property type="match status" value="1"/>
</dbReference>
<keyword evidence="2" id="KW-0328">Glycosyltransferase</keyword>
<dbReference type="Pfam" id="PF00535">
    <property type="entry name" value="Glycos_transf_2"/>
    <property type="match status" value="1"/>
</dbReference>
<evidence type="ECO:0000259" key="5">
    <source>
        <dbReference type="Pfam" id="PF00535"/>
    </source>
</evidence>
<evidence type="ECO:0000313" key="6">
    <source>
        <dbReference type="EMBL" id="TCK82851.1"/>
    </source>
</evidence>
<evidence type="ECO:0000313" key="7">
    <source>
        <dbReference type="Proteomes" id="UP000294616"/>
    </source>
</evidence>
<feature type="domain" description="Glycosyltransferase 2-like" evidence="5">
    <location>
        <begin position="56"/>
        <end position="225"/>
    </location>
</feature>
<organism evidence="6 7">
    <name type="scientific">Albibacterium bauzanense</name>
    <dbReference type="NCBI Taxonomy" id="653929"/>
    <lineage>
        <taxon>Bacteria</taxon>
        <taxon>Pseudomonadati</taxon>
        <taxon>Bacteroidota</taxon>
        <taxon>Sphingobacteriia</taxon>
        <taxon>Sphingobacteriales</taxon>
        <taxon>Sphingobacteriaceae</taxon>
        <taxon>Albibacterium</taxon>
    </lineage>
</organism>
<reference evidence="6 7" key="1">
    <citation type="submission" date="2019-03" db="EMBL/GenBank/DDBJ databases">
        <title>Genomic Encyclopedia of Archaeal and Bacterial Type Strains, Phase II (KMG-II): from individual species to whole genera.</title>
        <authorList>
            <person name="Goeker M."/>
        </authorList>
    </citation>
    <scope>NUCLEOTIDE SEQUENCE [LARGE SCALE GENOMIC DNA]</scope>
    <source>
        <strain evidence="6 7">DSM 22554</strain>
    </source>
</reference>
<keyword evidence="4" id="KW-0812">Transmembrane</keyword>
<evidence type="ECO:0000256" key="4">
    <source>
        <dbReference type="SAM" id="Phobius"/>
    </source>
</evidence>
<dbReference type="PANTHER" id="PTHR43630:SF1">
    <property type="entry name" value="POLY-BETA-1,6-N-ACETYL-D-GLUCOSAMINE SYNTHASE"/>
    <property type="match status" value="1"/>
</dbReference>
<evidence type="ECO:0000256" key="3">
    <source>
        <dbReference type="ARBA" id="ARBA00022679"/>
    </source>
</evidence>
<dbReference type="EMBL" id="SMGO01000002">
    <property type="protein sequence ID" value="TCK82851.1"/>
    <property type="molecule type" value="Genomic_DNA"/>
</dbReference>
<gene>
    <name evidence="6" type="ORF">C8N28_1436</name>
</gene>
<dbReference type="Proteomes" id="UP000294616">
    <property type="component" value="Unassembled WGS sequence"/>
</dbReference>